<keyword evidence="9" id="KW-1185">Reference proteome</keyword>
<name>A0A836EA52_9HYME</name>
<feature type="domain" description="Phosphatidic acid phosphatase type 2/haloperoxidase" evidence="7">
    <location>
        <begin position="100"/>
        <end position="238"/>
    </location>
</feature>
<dbReference type="GO" id="GO:0006644">
    <property type="term" value="P:phospholipid metabolic process"/>
    <property type="evidence" value="ECO:0007669"/>
    <property type="project" value="UniProtKB-UniPathway"/>
</dbReference>
<dbReference type="CDD" id="cd03390">
    <property type="entry name" value="PAP2_containing_1_like"/>
    <property type="match status" value="1"/>
</dbReference>
<keyword evidence="5 6" id="KW-0472">Membrane</keyword>
<evidence type="ECO:0000256" key="4">
    <source>
        <dbReference type="ARBA" id="ARBA00022989"/>
    </source>
</evidence>
<dbReference type="InterPro" id="IPR043216">
    <property type="entry name" value="PAP-like"/>
</dbReference>
<feature type="transmembrane region" description="Helical" evidence="6">
    <location>
        <begin position="100"/>
        <end position="121"/>
    </location>
</feature>
<dbReference type="SMART" id="SM00014">
    <property type="entry name" value="acidPPc"/>
    <property type="match status" value="1"/>
</dbReference>
<feature type="transmembrane region" description="Helical" evidence="6">
    <location>
        <begin position="12"/>
        <end position="36"/>
    </location>
</feature>
<dbReference type="PANTHER" id="PTHR10165:SF35">
    <property type="entry name" value="RE23632P"/>
    <property type="match status" value="1"/>
</dbReference>
<evidence type="ECO:0000313" key="9">
    <source>
        <dbReference type="Proteomes" id="UP000667349"/>
    </source>
</evidence>
<feature type="non-terminal residue" evidence="8">
    <location>
        <position position="277"/>
    </location>
</feature>
<dbReference type="PANTHER" id="PTHR10165">
    <property type="entry name" value="LIPID PHOSPHATE PHOSPHATASE"/>
    <property type="match status" value="1"/>
</dbReference>
<feature type="non-terminal residue" evidence="8">
    <location>
        <position position="1"/>
    </location>
</feature>
<proteinExistence type="inferred from homology"/>
<keyword evidence="3 6" id="KW-0812">Transmembrane</keyword>
<evidence type="ECO:0000256" key="6">
    <source>
        <dbReference type="SAM" id="Phobius"/>
    </source>
</evidence>
<dbReference type="Proteomes" id="UP000667349">
    <property type="component" value="Unassembled WGS sequence"/>
</dbReference>
<sequence length="277" mass="32105">MTNIRGFRFSLGFWFDVLLRVFLAVLFVTMLNLMIFRELEKAEPFTRKIHEDELWLYRNPRTDSFVPTTVLWPLVFMMPIVVICFFFIMHKDKVDFQQSVLSVTLALGFNGLITDILKLIVGRPRPDFFWRCFPDGQMNPEFKCTGDPIIIRDGKKSFPSGHSSFAFASFGFIALYLAGKLHTFSLAGKGQSWKLCTFLLPLCIALTIALSRTCDYHHHWQDVVIGSVIGYCLTYVCYRHYYPSLDSPYCDKPYVALTLQVQSDTVRSNKNEQIKWI</sequence>
<comment type="caution">
    <text evidence="8">The sequence shown here is derived from an EMBL/GenBank/DDBJ whole genome shotgun (WGS) entry which is preliminary data.</text>
</comment>
<dbReference type="EMBL" id="JAANHZ010000059">
    <property type="protein sequence ID" value="KAG5316427.1"/>
    <property type="molecule type" value="Genomic_DNA"/>
</dbReference>
<dbReference type="AlphaFoldDB" id="A0A836EA52"/>
<dbReference type="Pfam" id="PF01569">
    <property type="entry name" value="PAP2"/>
    <property type="match status" value="1"/>
</dbReference>
<gene>
    <name evidence="8" type="primary">Plpp4</name>
    <name evidence="8" type="ORF">G6Z75_0000823</name>
</gene>
<comment type="similarity">
    <text evidence="2">Belongs to the PA-phosphatase related phosphoesterase family.</text>
</comment>
<dbReference type="InterPro" id="IPR000326">
    <property type="entry name" value="PAP2/HPO"/>
</dbReference>
<organism evidence="8 9">
    <name type="scientific">Acromyrmex insinuator</name>
    <dbReference type="NCBI Taxonomy" id="230686"/>
    <lineage>
        <taxon>Eukaryota</taxon>
        <taxon>Metazoa</taxon>
        <taxon>Ecdysozoa</taxon>
        <taxon>Arthropoda</taxon>
        <taxon>Hexapoda</taxon>
        <taxon>Insecta</taxon>
        <taxon>Pterygota</taxon>
        <taxon>Neoptera</taxon>
        <taxon>Endopterygota</taxon>
        <taxon>Hymenoptera</taxon>
        <taxon>Apocrita</taxon>
        <taxon>Aculeata</taxon>
        <taxon>Formicoidea</taxon>
        <taxon>Formicidae</taxon>
        <taxon>Myrmicinae</taxon>
        <taxon>Acromyrmex</taxon>
    </lineage>
</organism>
<evidence type="ECO:0000313" key="8">
    <source>
        <dbReference type="EMBL" id="KAG5316427.1"/>
    </source>
</evidence>
<feature type="transmembrane region" description="Helical" evidence="6">
    <location>
        <begin position="70"/>
        <end position="88"/>
    </location>
</feature>
<feature type="transmembrane region" description="Helical" evidence="6">
    <location>
        <begin position="219"/>
        <end position="238"/>
    </location>
</feature>
<accession>A0A836EA52</accession>
<feature type="transmembrane region" description="Helical" evidence="6">
    <location>
        <begin position="165"/>
        <end position="183"/>
    </location>
</feature>
<evidence type="ECO:0000256" key="5">
    <source>
        <dbReference type="ARBA" id="ARBA00023136"/>
    </source>
</evidence>
<dbReference type="GO" id="GO:0046839">
    <property type="term" value="P:phospholipid dephosphorylation"/>
    <property type="evidence" value="ECO:0007669"/>
    <property type="project" value="TreeGrafter"/>
</dbReference>
<evidence type="ECO:0000256" key="1">
    <source>
        <dbReference type="ARBA" id="ARBA00004141"/>
    </source>
</evidence>
<evidence type="ECO:0000256" key="2">
    <source>
        <dbReference type="ARBA" id="ARBA00008816"/>
    </source>
</evidence>
<evidence type="ECO:0000256" key="3">
    <source>
        <dbReference type="ARBA" id="ARBA00022692"/>
    </source>
</evidence>
<dbReference type="GO" id="GO:0008195">
    <property type="term" value="F:phosphatidate phosphatase activity"/>
    <property type="evidence" value="ECO:0007669"/>
    <property type="project" value="TreeGrafter"/>
</dbReference>
<protein>
    <submittedName>
        <fullName evidence="8">PLPP4 phosphatase</fullName>
    </submittedName>
</protein>
<dbReference type="GO" id="GO:0016020">
    <property type="term" value="C:membrane"/>
    <property type="evidence" value="ECO:0007669"/>
    <property type="project" value="UniProtKB-SubCell"/>
</dbReference>
<reference evidence="8" key="1">
    <citation type="submission" date="2020-02" db="EMBL/GenBank/DDBJ databases">
        <title>Relaxed selection underlies rapid genomic changes in the transitions from sociality to social parasitism in ants.</title>
        <authorList>
            <person name="Bi X."/>
        </authorList>
    </citation>
    <scope>NUCLEOTIDE SEQUENCE</scope>
    <source>
        <strain evidence="8">BGI-DK2013a</strain>
        <tissue evidence="8">Whole body</tissue>
    </source>
</reference>
<dbReference type="InterPro" id="IPR036938">
    <property type="entry name" value="PAP2/HPO_sf"/>
</dbReference>
<feature type="transmembrane region" description="Helical" evidence="6">
    <location>
        <begin position="195"/>
        <end position="213"/>
    </location>
</feature>
<evidence type="ECO:0000259" key="7">
    <source>
        <dbReference type="SMART" id="SM00014"/>
    </source>
</evidence>
<dbReference type="Gene3D" id="1.20.144.10">
    <property type="entry name" value="Phosphatidic acid phosphatase type 2/haloperoxidase"/>
    <property type="match status" value="1"/>
</dbReference>
<dbReference type="SUPFAM" id="SSF48317">
    <property type="entry name" value="Acid phosphatase/Vanadium-dependent haloperoxidase"/>
    <property type="match status" value="1"/>
</dbReference>
<dbReference type="UniPathway" id="UPA00085"/>
<keyword evidence="4 6" id="KW-1133">Transmembrane helix</keyword>
<comment type="subcellular location">
    <subcellularLocation>
        <location evidence="1">Membrane</location>
        <topology evidence="1">Multi-pass membrane protein</topology>
    </subcellularLocation>
</comment>